<keyword evidence="7 9" id="KW-0807">Transducer</keyword>
<keyword evidence="3" id="KW-0488">Methylation</keyword>
<feature type="coiled-coil region" evidence="10">
    <location>
        <begin position="585"/>
        <end position="612"/>
    </location>
</feature>
<dbReference type="InterPro" id="IPR003660">
    <property type="entry name" value="HAMP_dom"/>
</dbReference>
<accession>A0A5E6RYF6</accession>
<dbReference type="PROSITE" id="PS50885">
    <property type="entry name" value="HAMP"/>
    <property type="match status" value="1"/>
</dbReference>
<dbReference type="CDD" id="cd06225">
    <property type="entry name" value="HAMP"/>
    <property type="match status" value="1"/>
</dbReference>
<dbReference type="PANTHER" id="PTHR32089:SF119">
    <property type="entry name" value="METHYL-ACCEPTING CHEMOTAXIS PROTEIN CTPL"/>
    <property type="match status" value="1"/>
</dbReference>
<dbReference type="InterPro" id="IPR004089">
    <property type="entry name" value="MCPsignal_dom"/>
</dbReference>
<dbReference type="SUPFAM" id="SSF58104">
    <property type="entry name" value="Methyl-accepting chemotaxis protein (MCP) signaling domain"/>
    <property type="match status" value="1"/>
</dbReference>
<evidence type="ECO:0000313" key="14">
    <source>
        <dbReference type="EMBL" id="CAK9891287.1"/>
    </source>
</evidence>
<evidence type="ECO:0000256" key="3">
    <source>
        <dbReference type="ARBA" id="ARBA00022481"/>
    </source>
</evidence>
<evidence type="ECO:0000313" key="16">
    <source>
        <dbReference type="Proteomes" id="UP000326595"/>
    </source>
</evidence>
<reference evidence="14 16" key="2">
    <citation type="submission" date="2024-03" db="EMBL/GenBank/DDBJ databases">
        <authorList>
            <person name="Alaster D. Moffat"/>
            <person name="Govind Chandra"/>
            <person name="Andrew W. Truman"/>
        </authorList>
    </citation>
    <scope>NUCLEOTIDE SEQUENCE [LARGE SCALE GENOMIC DNA]</scope>
    <source>
        <strain evidence="14">PS652</strain>
    </source>
</reference>
<gene>
    <name evidence="15" type="primary">mcpU_1</name>
    <name evidence="14" type="synonym">mcpU_4</name>
    <name evidence="15" type="ORF">PS652_01809</name>
    <name evidence="14" type="ORF">PS652_04141</name>
</gene>
<evidence type="ECO:0000259" key="12">
    <source>
        <dbReference type="PROSITE" id="PS50111"/>
    </source>
</evidence>
<dbReference type="Gene3D" id="3.30.450.20">
    <property type="entry name" value="PAS domain"/>
    <property type="match status" value="1"/>
</dbReference>
<evidence type="ECO:0000256" key="2">
    <source>
        <dbReference type="ARBA" id="ARBA00022475"/>
    </source>
</evidence>
<evidence type="ECO:0000256" key="7">
    <source>
        <dbReference type="ARBA" id="ARBA00023224"/>
    </source>
</evidence>
<comment type="subcellular location">
    <subcellularLocation>
        <location evidence="1">Cell membrane</location>
        <topology evidence="1">Multi-pass membrane protein</topology>
    </subcellularLocation>
</comment>
<proteinExistence type="inferred from homology"/>
<evidence type="ECO:0000256" key="4">
    <source>
        <dbReference type="ARBA" id="ARBA00022692"/>
    </source>
</evidence>
<evidence type="ECO:0000313" key="15">
    <source>
        <dbReference type="EMBL" id="VVM71633.1"/>
    </source>
</evidence>
<keyword evidence="4 11" id="KW-0812">Transmembrane</keyword>
<dbReference type="GO" id="GO:0007165">
    <property type="term" value="P:signal transduction"/>
    <property type="evidence" value="ECO:0007669"/>
    <property type="project" value="UniProtKB-KW"/>
</dbReference>
<evidence type="ECO:0000256" key="8">
    <source>
        <dbReference type="ARBA" id="ARBA00029447"/>
    </source>
</evidence>
<dbReference type="PROSITE" id="PS50111">
    <property type="entry name" value="CHEMOTAXIS_TRANSDUC_2"/>
    <property type="match status" value="1"/>
</dbReference>
<comment type="similarity">
    <text evidence="8">Belongs to the methyl-accepting chemotaxis (MCP) protein family.</text>
</comment>
<reference evidence="15" key="1">
    <citation type="submission" date="2019-09" db="EMBL/GenBank/DDBJ databases">
        <authorList>
            <person name="Chandra G."/>
            <person name="Truman W A."/>
        </authorList>
    </citation>
    <scope>NUCLEOTIDE SEQUENCE [LARGE SCALE GENOMIC DNA]</scope>
    <source>
        <strain evidence="15">PS652</strain>
    </source>
</reference>
<evidence type="ECO:0000256" key="11">
    <source>
        <dbReference type="SAM" id="Phobius"/>
    </source>
</evidence>
<keyword evidence="10" id="KW-0175">Coiled coil</keyword>
<dbReference type="GO" id="GO:0005886">
    <property type="term" value="C:plasma membrane"/>
    <property type="evidence" value="ECO:0007669"/>
    <property type="project" value="UniProtKB-SubCell"/>
</dbReference>
<keyword evidence="2" id="KW-1003">Cell membrane</keyword>
<evidence type="ECO:0000256" key="5">
    <source>
        <dbReference type="ARBA" id="ARBA00022989"/>
    </source>
</evidence>
<feature type="transmembrane region" description="Helical" evidence="11">
    <location>
        <begin position="359"/>
        <end position="381"/>
    </location>
</feature>
<evidence type="ECO:0000259" key="13">
    <source>
        <dbReference type="PROSITE" id="PS50885"/>
    </source>
</evidence>
<evidence type="ECO:0000256" key="6">
    <source>
        <dbReference type="ARBA" id="ARBA00023136"/>
    </source>
</evidence>
<dbReference type="FunFam" id="1.10.287.950:FF:000001">
    <property type="entry name" value="Methyl-accepting chemotaxis sensory transducer"/>
    <property type="match status" value="1"/>
</dbReference>
<sequence length="713" mass="76385">MKFRSIQFSVAALAGAIVLSIVAALVLYAVYSGERTQELVQSRTQQQFEAVIEQRLTALARTQVSEIQRGLEAPLLIAKGLATSNAMLGMPDASGKPLLKIEREQLIALLKQTALTNPLILGTYLGWETNALDHDDARFVGTSVIGIDSATGRFLPWWFRNEDGSLGLDKLADVNDQTILATGVRTSEYYLCPRDSKKACVIDPAPYKVGDKVVMLASFVEPIMIDGKFQGIAGADLSVNFIQELLNTADRQLYDGAGELALVSGNGRLVAFTKDPSKFGEKASDVLDANAAGTLAQLSGENLHYEVDQAAGRIELYLPFKIAHTDARWTLLLELPISAVMADVEKLQSDLSAQRRTDITGMTVVGLGIAALGLLVIWLLAHGIARPLRQMVAMLDDIAQGEGDLTRRLSSDRADELGSIATGFNTFLSKLQAMISQVVASVQKVSDSSEHTADIAIRTNQGVHKQMAEIDLVATAVHEMTATAQDVARNATHAAQAASNADQAAHQGLAIVRDTSSSISALAEEIGRAVGVVQTLARDSENINAILTAIRAIAEQTNLLALNAAIEAARAGEQGRGFAVVADEVRNLAQKTQQATEEIQQMIQQLQQGTRDVVRVMEDSQGKTDDSVQQAARAAQALESITQAVSVINDMNTQIASAAEEQSAVAEDINRNVINIGQVANEVAGGADESSTASAELTKLAEQQRRLINQFRV</sequence>
<feature type="domain" description="Methyl-accepting transducer" evidence="12">
    <location>
        <begin position="441"/>
        <end position="677"/>
    </location>
</feature>
<protein>
    <submittedName>
        <fullName evidence="15">Methyl-accepting chemotaxis protein McpU</fullName>
    </submittedName>
</protein>
<dbReference type="Pfam" id="PF00672">
    <property type="entry name" value="HAMP"/>
    <property type="match status" value="1"/>
</dbReference>
<keyword evidence="6 11" id="KW-0472">Membrane</keyword>
<name>A0A5E6RYF6_PSEFL</name>
<dbReference type="PANTHER" id="PTHR32089">
    <property type="entry name" value="METHYL-ACCEPTING CHEMOTAXIS PROTEIN MCPB"/>
    <property type="match status" value="1"/>
</dbReference>
<dbReference type="Gene3D" id="1.10.287.950">
    <property type="entry name" value="Methyl-accepting chemotaxis protein"/>
    <property type="match status" value="1"/>
</dbReference>
<dbReference type="Pfam" id="PF00015">
    <property type="entry name" value="MCPsignal"/>
    <property type="match status" value="1"/>
</dbReference>
<dbReference type="CDD" id="cd12913">
    <property type="entry name" value="PDC1_MCP_like"/>
    <property type="match status" value="1"/>
</dbReference>
<dbReference type="EMBL" id="CABVHG010000008">
    <property type="protein sequence ID" value="VVM71633.1"/>
    <property type="molecule type" value="Genomic_DNA"/>
</dbReference>
<evidence type="ECO:0000256" key="9">
    <source>
        <dbReference type="PROSITE-ProRule" id="PRU00284"/>
    </source>
</evidence>
<feature type="domain" description="HAMP" evidence="13">
    <location>
        <begin position="382"/>
        <end position="436"/>
    </location>
</feature>
<dbReference type="GO" id="GO:0006935">
    <property type="term" value="P:chemotaxis"/>
    <property type="evidence" value="ECO:0007669"/>
    <property type="project" value="UniProtKB-ARBA"/>
</dbReference>
<dbReference type="EMBL" id="OZ024668">
    <property type="protein sequence ID" value="CAK9891287.1"/>
    <property type="molecule type" value="Genomic_DNA"/>
</dbReference>
<organism evidence="15">
    <name type="scientific">Pseudomonas fluorescens</name>
    <dbReference type="NCBI Taxonomy" id="294"/>
    <lineage>
        <taxon>Bacteria</taxon>
        <taxon>Pseudomonadati</taxon>
        <taxon>Pseudomonadota</taxon>
        <taxon>Gammaproteobacteria</taxon>
        <taxon>Pseudomonadales</taxon>
        <taxon>Pseudomonadaceae</taxon>
        <taxon>Pseudomonas</taxon>
    </lineage>
</organism>
<keyword evidence="5 11" id="KW-1133">Transmembrane helix</keyword>
<dbReference type="AlphaFoldDB" id="A0A5E6RYF6"/>
<dbReference type="CDD" id="cd11386">
    <property type="entry name" value="MCP_signal"/>
    <property type="match status" value="1"/>
</dbReference>
<dbReference type="SMART" id="SM00304">
    <property type="entry name" value="HAMP"/>
    <property type="match status" value="1"/>
</dbReference>
<evidence type="ECO:0000256" key="10">
    <source>
        <dbReference type="SAM" id="Coils"/>
    </source>
</evidence>
<dbReference type="Proteomes" id="UP000326595">
    <property type="component" value="Chromosome"/>
</dbReference>
<dbReference type="SMART" id="SM00283">
    <property type="entry name" value="MA"/>
    <property type="match status" value="1"/>
</dbReference>
<evidence type="ECO:0000256" key="1">
    <source>
        <dbReference type="ARBA" id="ARBA00004651"/>
    </source>
</evidence>